<dbReference type="SUPFAM" id="SSF53697">
    <property type="entry name" value="SIS domain"/>
    <property type="match status" value="1"/>
</dbReference>
<dbReference type="CDD" id="cd04604">
    <property type="entry name" value="CBS_pair_SIS_assoc"/>
    <property type="match status" value="1"/>
</dbReference>
<dbReference type="InterPro" id="IPR035474">
    <property type="entry name" value="SIS_Kpsf"/>
</dbReference>
<evidence type="ECO:0000256" key="2">
    <source>
        <dbReference type="ARBA" id="ARBA00022737"/>
    </source>
</evidence>
<evidence type="ECO:0000256" key="5">
    <source>
        <dbReference type="PIRSR" id="PIRSR004692-2"/>
    </source>
</evidence>
<dbReference type="SMART" id="SM00116">
    <property type="entry name" value="CBS"/>
    <property type="match status" value="2"/>
</dbReference>
<feature type="site" description="Catalytically relevant" evidence="6">
    <location>
        <position position="182"/>
    </location>
</feature>
<evidence type="ECO:0000256" key="3">
    <source>
        <dbReference type="ARBA" id="ARBA00023122"/>
    </source>
</evidence>
<feature type="domain" description="CBS" evidence="8">
    <location>
        <begin position="199"/>
        <end position="262"/>
    </location>
</feature>
<dbReference type="GO" id="GO:1901135">
    <property type="term" value="P:carbohydrate derivative metabolic process"/>
    <property type="evidence" value="ECO:0007669"/>
    <property type="project" value="InterPro"/>
</dbReference>
<dbReference type="PROSITE" id="PS51464">
    <property type="entry name" value="SIS"/>
    <property type="match status" value="1"/>
</dbReference>
<dbReference type="InterPro" id="IPR004800">
    <property type="entry name" value="KdsD/KpsF-type"/>
</dbReference>
<dbReference type="Gene3D" id="3.10.580.10">
    <property type="entry name" value="CBS-domain"/>
    <property type="match status" value="1"/>
</dbReference>
<comment type="similarity">
    <text evidence="1 4">Belongs to the SIS family. GutQ/KpsF subfamily.</text>
</comment>
<name>A0A1Y2K1Z4_9PROT</name>
<dbReference type="InterPro" id="IPR050986">
    <property type="entry name" value="GutQ/KpsF_isomerases"/>
</dbReference>
<dbReference type="NCBIfam" id="TIGR00393">
    <property type="entry name" value="kpsF"/>
    <property type="match status" value="1"/>
</dbReference>
<feature type="domain" description="SIS" evidence="9">
    <location>
        <begin position="30"/>
        <end position="173"/>
    </location>
</feature>
<dbReference type="AlphaFoldDB" id="A0A1Y2K1Z4"/>
<sequence>MLEQAREVLILEAEAIRAVADRLDARFEEAVRVLLACQGRVVATGMGKSGLIAQKVAATLASTGTPSLFLHPGDGSHGDLGMVTQQDVVLAFSNSGETEEVLALLPVIKRLGAGLISLVGELDSTLGRMSDVALDVSVAREACPLNLAPTSSTTAALALGDALAVALLTARGFDEERFALFHPGGSLGRKLLLTVRRVMHAGEEIPLVDENAPLREALLEMTAKRLGLTGVRSADGALVGVITDGDLRRHLEWEAEGVLSATAKQMMTRNPKTIEADALAAEALRVMQQGQITSLFVMDRGALAGVVHLHDLLRAGLA</sequence>
<proteinExistence type="inferred from homology"/>
<feature type="site" description="Catalytically relevant" evidence="6">
    <location>
        <position position="141"/>
    </location>
</feature>
<accession>A0A1Y2K1Z4</accession>
<dbReference type="InterPro" id="IPR001347">
    <property type="entry name" value="SIS_dom"/>
</dbReference>
<evidence type="ECO:0000256" key="7">
    <source>
        <dbReference type="PROSITE-ProRule" id="PRU00703"/>
    </source>
</evidence>
<feature type="domain" description="CBS" evidence="8">
    <location>
        <begin position="267"/>
        <end position="318"/>
    </location>
</feature>
<keyword evidence="5" id="KW-0862">Zinc</keyword>
<evidence type="ECO:0000313" key="10">
    <source>
        <dbReference type="EMBL" id="OSM01626.1"/>
    </source>
</evidence>
<dbReference type="PANTHER" id="PTHR42745">
    <property type="match status" value="1"/>
</dbReference>
<feature type="binding site" evidence="5">
    <location>
        <position position="71"/>
    </location>
    <ligand>
        <name>Zn(2+)</name>
        <dbReference type="ChEBI" id="CHEBI:29105"/>
    </ligand>
</feature>
<dbReference type="EMBL" id="LVJN01000020">
    <property type="protein sequence ID" value="OSM01626.1"/>
    <property type="molecule type" value="Genomic_DNA"/>
</dbReference>
<evidence type="ECO:0000259" key="9">
    <source>
        <dbReference type="PROSITE" id="PS51464"/>
    </source>
</evidence>
<feature type="site" description="Catalytically relevant" evidence="6">
    <location>
        <position position="48"/>
    </location>
</feature>
<dbReference type="Pfam" id="PF01380">
    <property type="entry name" value="SIS"/>
    <property type="match status" value="1"/>
</dbReference>
<keyword evidence="5" id="KW-0479">Metal-binding</keyword>
<dbReference type="CDD" id="cd05014">
    <property type="entry name" value="SIS_Kpsf"/>
    <property type="match status" value="1"/>
</dbReference>
<dbReference type="GO" id="GO:0005975">
    <property type="term" value="P:carbohydrate metabolic process"/>
    <property type="evidence" value="ECO:0007669"/>
    <property type="project" value="InterPro"/>
</dbReference>
<dbReference type="Pfam" id="PF00571">
    <property type="entry name" value="CBS"/>
    <property type="match status" value="2"/>
</dbReference>
<evidence type="ECO:0000256" key="6">
    <source>
        <dbReference type="PIRSR" id="PIRSR004692-3"/>
    </source>
</evidence>
<dbReference type="InterPro" id="IPR046342">
    <property type="entry name" value="CBS_dom_sf"/>
</dbReference>
<feature type="site" description="Catalytically relevant" evidence="6">
    <location>
        <position position="100"/>
    </location>
</feature>
<evidence type="ECO:0000256" key="1">
    <source>
        <dbReference type="ARBA" id="ARBA00008165"/>
    </source>
</evidence>
<dbReference type="STRING" id="1434232.MAIT1_01637"/>
<dbReference type="GO" id="GO:0019146">
    <property type="term" value="F:arabinose-5-phosphate isomerase activity"/>
    <property type="evidence" value="ECO:0007669"/>
    <property type="project" value="UniProtKB-ARBA"/>
</dbReference>
<dbReference type="InterPro" id="IPR046348">
    <property type="entry name" value="SIS_dom_sf"/>
</dbReference>
<protein>
    <submittedName>
        <fullName evidence="10">Putative KpsF/GutQ family protein</fullName>
    </submittedName>
</protein>
<evidence type="ECO:0000256" key="4">
    <source>
        <dbReference type="PIRNR" id="PIRNR004692"/>
    </source>
</evidence>
<dbReference type="PROSITE" id="PS51371">
    <property type="entry name" value="CBS"/>
    <property type="match status" value="2"/>
</dbReference>
<reference evidence="10 11" key="1">
    <citation type="journal article" date="2016" name="BMC Genomics">
        <title>Combined genomic and structural analyses of a cultured magnetotactic bacterium reveals its niche adaptation to a dynamic environment.</title>
        <authorList>
            <person name="Araujo A.C."/>
            <person name="Morillo V."/>
            <person name="Cypriano J."/>
            <person name="Teixeira L.C."/>
            <person name="Leao P."/>
            <person name="Lyra S."/>
            <person name="Almeida L.G."/>
            <person name="Bazylinski D.A."/>
            <person name="Vasconcellos A.T."/>
            <person name="Abreu F."/>
            <person name="Lins U."/>
        </authorList>
    </citation>
    <scope>NUCLEOTIDE SEQUENCE [LARGE SCALE GENOMIC DNA]</scope>
    <source>
        <strain evidence="10 11">IT-1</strain>
    </source>
</reference>
<organism evidence="10 11">
    <name type="scientific">Magnetofaba australis IT-1</name>
    <dbReference type="NCBI Taxonomy" id="1434232"/>
    <lineage>
        <taxon>Bacteria</taxon>
        <taxon>Pseudomonadati</taxon>
        <taxon>Pseudomonadota</taxon>
        <taxon>Magnetococcia</taxon>
        <taxon>Magnetococcales</taxon>
        <taxon>Magnetococcaceae</taxon>
        <taxon>Magnetofaba</taxon>
    </lineage>
</organism>
<dbReference type="GO" id="GO:0046872">
    <property type="term" value="F:metal ion binding"/>
    <property type="evidence" value="ECO:0007669"/>
    <property type="project" value="UniProtKB-KW"/>
</dbReference>
<dbReference type="Gene3D" id="3.40.50.10490">
    <property type="entry name" value="Glucose-6-phosphate isomerase like protein, domain 1"/>
    <property type="match status" value="1"/>
</dbReference>
<keyword evidence="2" id="KW-0677">Repeat</keyword>
<dbReference type="InterPro" id="IPR000644">
    <property type="entry name" value="CBS_dom"/>
</dbReference>
<dbReference type="Proteomes" id="UP000194003">
    <property type="component" value="Unassembled WGS sequence"/>
</dbReference>
<dbReference type="PIRSF" id="PIRSF004692">
    <property type="entry name" value="KdsD_KpsF"/>
    <property type="match status" value="1"/>
</dbReference>
<keyword evidence="11" id="KW-1185">Reference proteome</keyword>
<evidence type="ECO:0000259" key="8">
    <source>
        <dbReference type="PROSITE" id="PS51371"/>
    </source>
</evidence>
<evidence type="ECO:0000313" key="11">
    <source>
        <dbReference type="Proteomes" id="UP000194003"/>
    </source>
</evidence>
<dbReference type="FunFam" id="3.40.50.10490:FF:000011">
    <property type="entry name" value="Arabinose 5-phosphate isomerase"/>
    <property type="match status" value="1"/>
</dbReference>
<gene>
    <name evidence="10" type="ORF">MAIT1_01637</name>
</gene>
<keyword evidence="3 7" id="KW-0129">CBS domain</keyword>
<comment type="caution">
    <text evidence="10">The sequence shown here is derived from an EMBL/GenBank/DDBJ whole genome shotgun (WGS) entry which is preliminary data.</text>
</comment>
<dbReference type="PANTHER" id="PTHR42745:SF1">
    <property type="entry name" value="ARABINOSE 5-PHOSPHATE ISOMERASE KDSD"/>
    <property type="match status" value="1"/>
</dbReference>
<dbReference type="GO" id="GO:0097367">
    <property type="term" value="F:carbohydrate derivative binding"/>
    <property type="evidence" value="ECO:0007669"/>
    <property type="project" value="InterPro"/>
</dbReference>